<dbReference type="Pfam" id="PF17174">
    <property type="entry name" value="DUF5130"/>
    <property type="match status" value="1"/>
</dbReference>
<feature type="region of interest" description="Disordered" evidence="1">
    <location>
        <begin position="1"/>
        <end position="23"/>
    </location>
</feature>
<dbReference type="RefSeq" id="WP_136535864.1">
    <property type="nucleotide sequence ID" value="NZ_STGY01000066.1"/>
</dbReference>
<dbReference type="AlphaFoldDB" id="A0A4V4HRV6"/>
<gene>
    <name evidence="2" type="ORF">FAB82_17665</name>
</gene>
<reference evidence="3" key="1">
    <citation type="submission" date="2019-04" db="EMBL/GenBank/DDBJ databases">
        <title>Nocardioides xinjiangensis sp. nov.</title>
        <authorList>
            <person name="Liu S."/>
        </authorList>
    </citation>
    <scope>NUCLEOTIDE SEQUENCE [LARGE SCALE GENOMIC DNA]</scope>
    <source>
        <strain evidence="3">18</strain>
    </source>
</reference>
<proteinExistence type="predicted"/>
<dbReference type="EMBL" id="STGY01000066">
    <property type="protein sequence ID" value="THV39446.1"/>
    <property type="molecule type" value="Genomic_DNA"/>
</dbReference>
<evidence type="ECO:0000256" key="1">
    <source>
        <dbReference type="SAM" id="MobiDB-lite"/>
    </source>
</evidence>
<protein>
    <submittedName>
        <fullName evidence="2">DUF5130 family protein</fullName>
    </submittedName>
</protein>
<sequence length="144" mass="15008">MASGSEVVQANRAPDSPEGLRPAVLDGPFDVPELLHLDEALSAAEQNGGGLHFSVYVGPLHDPVRGAAETLHDRLSDPDSSVLIAVSPEQRRVEVVTGKLAQEKIPDRSAALVVFSMEAAFGAGQLAGGIMTGLRMLAETAQNA</sequence>
<accession>A0A4V4HRV6</accession>
<evidence type="ECO:0000313" key="2">
    <source>
        <dbReference type="EMBL" id="THV39446.1"/>
    </source>
</evidence>
<dbReference type="Proteomes" id="UP000308760">
    <property type="component" value="Unassembled WGS sequence"/>
</dbReference>
<organism evidence="2 3">
    <name type="scientific">Glycomyces buryatensis</name>
    <dbReference type="NCBI Taxonomy" id="2570927"/>
    <lineage>
        <taxon>Bacteria</taxon>
        <taxon>Bacillati</taxon>
        <taxon>Actinomycetota</taxon>
        <taxon>Actinomycetes</taxon>
        <taxon>Glycomycetales</taxon>
        <taxon>Glycomycetaceae</taxon>
        <taxon>Glycomyces</taxon>
    </lineage>
</organism>
<dbReference type="InterPro" id="IPR033437">
    <property type="entry name" value="DUF5130"/>
</dbReference>
<evidence type="ECO:0000313" key="3">
    <source>
        <dbReference type="Proteomes" id="UP000308760"/>
    </source>
</evidence>
<dbReference type="OrthoDB" id="3214027at2"/>
<name>A0A4V4HRV6_9ACTN</name>
<dbReference type="Gene3D" id="3.10.310.50">
    <property type="match status" value="1"/>
</dbReference>
<comment type="caution">
    <text evidence="2">The sequence shown here is derived from an EMBL/GenBank/DDBJ whole genome shotgun (WGS) entry which is preliminary data.</text>
</comment>
<keyword evidence="3" id="KW-1185">Reference proteome</keyword>
<reference evidence="2 3" key="2">
    <citation type="submission" date="2019-05" db="EMBL/GenBank/DDBJ databases">
        <title>Glycomyces buryatensis sp. nov.</title>
        <authorList>
            <person name="Nikitina E."/>
        </authorList>
    </citation>
    <scope>NUCLEOTIDE SEQUENCE [LARGE SCALE GENOMIC DNA]</scope>
    <source>
        <strain evidence="2 3">18</strain>
    </source>
</reference>